<dbReference type="OrthoDB" id="777694at2759"/>
<evidence type="ECO:0000259" key="1">
    <source>
        <dbReference type="Pfam" id="PF03468"/>
    </source>
</evidence>
<accession>A0A067KF33</accession>
<dbReference type="PANTHER" id="PTHR46619:SF2">
    <property type="entry name" value="XS DOMAIN PROTEIN"/>
    <property type="match status" value="1"/>
</dbReference>
<organism evidence="2 3">
    <name type="scientific">Jatropha curcas</name>
    <name type="common">Barbados nut</name>
    <dbReference type="NCBI Taxonomy" id="180498"/>
    <lineage>
        <taxon>Eukaryota</taxon>
        <taxon>Viridiplantae</taxon>
        <taxon>Streptophyta</taxon>
        <taxon>Embryophyta</taxon>
        <taxon>Tracheophyta</taxon>
        <taxon>Spermatophyta</taxon>
        <taxon>Magnoliopsida</taxon>
        <taxon>eudicotyledons</taxon>
        <taxon>Gunneridae</taxon>
        <taxon>Pentapetalae</taxon>
        <taxon>rosids</taxon>
        <taxon>fabids</taxon>
        <taxon>Malpighiales</taxon>
        <taxon>Euphorbiaceae</taxon>
        <taxon>Crotonoideae</taxon>
        <taxon>Jatropheae</taxon>
        <taxon>Jatropha</taxon>
    </lineage>
</organism>
<dbReference type="Pfam" id="PF03468">
    <property type="entry name" value="XS"/>
    <property type="match status" value="1"/>
</dbReference>
<reference evidence="2 3" key="1">
    <citation type="journal article" date="2014" name="PLoS ONE">
        <title>Global Analysis of Gene Expression Profiles in Physic Nut (Jatropha curcas L.) Seedlings Exposed to Salt Stress.</title>
        <authorList>
            <person name="Zhang L."/>
            <person name="Zhang C."/>
            <person name="Wu P."/>
            <person name="Chen Y."/>
            <person name="Li M."/>
            <person name="Jiang H."/>
            <person name="Wu G."/>
        </authorList>
    </citation>
    <scope>NUCLEOTIDE SEQUENCE [LARGE SCALE GENOMIC DNA]</scope>
    <source>
        <strain evidence="3">cv. GZQX0401</strain>
        <tissue evidence="2">Young leaves</tissue>
    </source>
</reference>
<dbReference type="Proteomes" id="UP000027138">
    <property type="component" value="Unassembled WGS sequence"/>
</dbReference>
<protein>
    <recommendedName>
        <fullName evidence="1">XS domain-containing protein</fullName>
    </recommendedName>
</protein>
<dbReference type="InterPro" id="IPR038588">
    <property type="entry name" value="XS_domain_sf"/>
</dbReference>
<dbReference type="AlphaFoldDB" id="A0A067KF33"/>
<feature type="domain" description="XS" evidence="1">
    <location>
        <begin position="277"/>
        <end position="405"/>
    </location>
</feature>
<dbReference type="GO" id="GO:0031047">
    <property type="term" value="P:regulatory ncRNA-mediated gene silencing"/>
    <property type="evidence" value="ECO:0007669"/>
    <property type="project" value="InterPro"/>
</dbReference>
<dbReference type="EMBL" id="KK914513">
    <property type="protein sequence ID" value="KDP34702.1"/>
    <property type="molecule type" value="Genomic_DNA"/>
</dbReference>
<gene>
    <name evidence="2" type="ORF">JCGZ_10907</name>
</gene>
<sequence length="434" mass="48402">MLSYDLSPFDGFEEIPYSTHGDGDWTYEDTKQSPLLENSGWGQYQGGIDGIMIDGMGINGNATSRNSLSSKFLTLAKQRNSSKPFKSSKRDLKHRLGPVQSVKQRLGPALNVGKSLGVAPIVKKKLPWFKLPKRKILDDCEQNINAKGVISSEVKKKRYAKTEPPEDTEEFMQLVQNAFLKFVKLLNENSFNRRKYLEKGGAGTLKCSICCSGSKEFVDTLSLAQHAFMSCKIGSRSEHLGLHKALCVLMGWKNTKVLNGQWVRQILPESEASSLKEDLIIWPPVVIIHNSSITNHNLNERMIVSIEGLKDILRGMGCEQRMTNLCRGKAANQSTMVVSFSGTFSGLQAAERLHGHFGEKKRGRAEFEQTISKGCKNNGEDTRRTLADKVESVIYGYLGIASDLDKLDFEIKKRCVVKSKKEIEAIANATFNTK</sequence>
<dbReference type="InterPro" id="IPR005380">
    <property type="entry name" value="XS_domain"/>
</dbReference>
<dbReference type="PANTHER" id="PTHR46619">
    <property type="entry name" value="RNA RECOGNITION MOTIF XS DOMAIN PROTEIN-RELATED"/>
    <property type="match status" value="1"/>
</dbReference>
<evidence type="ECO:0000313" key="3">
    <source>
        <dbReference type="Proteomes" id="UP000027138"/>
    </source>
</evidence>
<dbReference type="Gene3D" id="3.30.70.2890">
    <property type="entry name" value="XS domain"/>
    <property type="match status" value="1"/>
</dbReference>
<proteinExistence type="predicted"/>
<evidence type="ECO:0000313" key="2">
    <source>
        <dbReference type="EMBL" id="KDP34702.1"/>
    </source>
</evidence>
<dbReference type="STRING" id="180498.A0A067KF33"/>
<name>A0A067KF33_JATCU</name>
<keyword evidence="3" id="KW-1185">Reference proteome</keyword>